<dbReference type="Gene3D" id="3.40.50.10320">
    <property type="entry name" value="LmbE-like"/>
    <property type="match status" value="1"/>
</dbReference>
<comment type="caution">
    <text evidence="2">The sequence shown here is derived from an EMBL/GenBank/DDBJ whole genome shotgun (WGS) entry which is preliminary data.</text>
</comment>
<protein>
    <submittedName>
        <fullName evidence="2">PIG-L family deacetylase</fullName>
    </submittedName>
</protein>
<dbReference type="AlphaFoldDB" id="A0A931HW10"/>
<organism evidence="2 3">
    <name type="scientific">Halobacillus yeomjeoni</name>
    <dbReference type="NCBI Taxonomy" id="311194"/>
    <lineage>
        <taxon>Bacteria</taxon>
        <taxon>Bacillati</taxon>
        <taxon>Bacillota</taxon>
        <taxon>Bacilli</taxon>
        <taxon>Bacillales</taxon>
        <taxon>Bacillaceae</taxon>
        <taxon>Halobacillus</taxon>
    </lineage>
</organism>
<accession>A0A931HW10</accession>
<dbReference type="InterPro" id="IPR003737">
    <property type="entry name" value="GlcNAc_PI_deacetylase-related"/>
</dbReference>
<dbReference type="EMBL" id="JADZSC010000002">
    <property type="protein sequence ID" value="MBH0230707.1"/>
    <property type="molecule type" value="Genomic_DNA"/>
</dbReference>
<dbReference type="Proteomes" id="UP000614490">
    <property type="component" value="Unassembled WGS sequence"/>
</dbReference>
<sequence length="292" mass="33442">MKRKLLKAAMPVISPANQIVIRNYYKDEKMLSELHARKVLLLAPHVDDETIGAGGTLMKHAKEGAETHVAFLTDGSGSFTKGEKEALVSARKKEAEKVQELLGLTSIDFYDAKDGQLTSDEPTRAWVRKKIESIQPEVIYAPVFVDCHPDHITTAQLVRDVVDEIQGYSPVIRLYEINTLLPKEEINCIVDISDFVSRKKQTIDVFQSQTIDFDGFLALQHWKTHLLGDHKVEAVETFLELSHEELKNRFDRLDGRYKYSDHFKQANKEATLLYAMFKNLKFKEKVYEESRS</sequence>
<proteinExistence type="predicted"/>
<dbReference type="GO" id="GO:0016811">
    <property type="term" value="F:hydrolase activity, acting on carbon-nitrogen (but not peptide) bonds, in linear amides"/>
    <property type="evidence" value="ECO:0007669"/>
    <property type="project" value="TreeGrafter"/>
</dbReference>
<comment type="cofactor">
    <cofactor evidence="1">
        <name>Zn(2+)</name>
        <dbReference type="ChEBI" id="CHEBI:29105"/>
    </cofactor>
</comment>
<evidence type="ECO:0000256" key="1">
    <source>
        <dbReference type="ARBA" id="ARBA00001947"/>
    </source>
</evidence>
<dbReference type="SUPFAM" id="SSF102588">
    <property type="entry name" value="LmbE-like"/>
    <property type="match status" value="1"/>
</dbReference>
<dbReference type="Pfam" id="PF02585">
    <property type="entry name" value="PIG-L"/>
    <property type="match status" value="1"/>
</dbReference>
<name>A0A931HW10_9BACI</name>
<evidence type="ECO:0000313" key="2">
    <source>
        <dbReference type="EMBL" id="MBH0230707.1"/>
    </source>
</evidence>
<keyword evidence="3" id="KW-1185">Reference proteome</keyword>
<dbReference type="PANTHER" id="PTHR12993:SF11">
    <property type="entry name" value="N-ACETYLGLUCOSAMINYL-PHOSPHATIDYLINOSITOL DE-N-ACETYLASE"/>
    <property type="match status" value="1"/>
</dbReference>
<reference evidence="2 3" key="1">
    <citation type="journal article" date="2005" name="Int. J. Syst. Evol. Microbiol.">
        <title>Halobacillus yeomjeoni sp. nov., isolated from a marine solar saltern in Korea.</title>
        <authorList>
            <person name="Yoon J.H."/>
            <person name="Kang S.J."/>
            <person name="Lee C.H."/>
            <person name="Oh H.W."/>
            <person name="Oh T.K."/>
        </authorList>
    </citation>
    <scope>NUCLEOTIDE SEQUENCE [LARGE SCALE GENOMIC DNA]</scope>
    <source>
        <strain evidence="2 3">KCTC 3957</strain>
    </source>
</reference>
<gene>
    <name evidence="2" type="ORF">H0267_10815</name>
</gene>
<dbReference type="PANTHER" id="PTHR12993">
    <property type="entry name" value="N-ACETYLGLUCOSAMINYL-PHOSPHATIDYLINOSITOL DE-N-ACETYLASE-RELATED"/>
    <property type="match status" value="1"/>
</dbReference>
<dbReference type="RefSeq" id="WP_197317324.1">
    <property type="nucleotide sequence ID" value="NZ_JADZSC010000002.1"/>
</dbReference>
<evidence type="ECO:0000313" key="3">
    <source>
        <dbReference type="Proteomes" id="UP000614490"/>
    </source>
</evidence>
<dbReference type="InterPro" id="IPR024078">
    <property type="entry name" value="LmbE-like_dom_sf"/>
</dbReference>